<feature type="compositionally biased region" description="Low complexity" evidence="2">
    <location>
        <begin position="84"/>
        <end position="94"/>
    </location>
</feature>
<evidence type="ECO:0000259" key="3">
    <source>
        <dbReference type="Pfam" id="PF05532"/>
    </source>
</evidence>
<feature type="compositionally biased region" description="Polar residues" evidence="2">
    <location>
        <begin position="28"/>
        <end position="46"/>
    </location>
</feature>
<evidence type="ECO:0000313" key="5">
    <source>
        <dbReference type="Proteomes" id="UP001141629"/>
    </source>
</evidence>
<reference evidence="4" key="2">
    <citation type="journal article" date="2022" name="BMC Genomics">
        <title>Comparative genome analysis of mycobacteria focusing on tRNA and non-coding RNA.</title>
        <authorList>
            <person name="Behra P.R.K."/>
            <person name="Pettersson B.M.F."/>
            <person name="Ramesh M."/>
            <person name="Das S."/>
            <person name="Dasgupta S."/>
            <person name="Kirsebom L.A."/>
        </authorList>
    </citation>
    <scope>NUCLEOTIDE SEQUENCE</scope>
    <source>
        <strain evidence="4">DSM 44838</strain>
    </source>
</reference>
<dbReference type="Pfam" id="PF05532">
    <property type="entry name" value="CsbD"/>
    <property type="match status" value="1"/>
</dbReference>
<organism evidence="4 5">
    <name type="scientific">Mycobacterium yunnanensis</name>
    <dbReference type="NCBI Taxonomy" id="368477"/>
    <lineage>
        <taxon>Bacteria</taxon>
        <taxon>Bacillati</taxon>
        <taxon>Actinomycetota</taxon>
        <taxon>Actinomycetes</taxon>
        <taxon>Mycobacteriales</taxon>
        <taxon>Mycobacteriaceae</taxon>
        <taxon>Mycobacterium</taxon>
    </lineage>
</organism>
<keyword evidence="5" id="KW-1185">Reference proteome</keyword>
<evidence type="ECO:0000256" key="1">
    <source>
        <dbReference type="ARBA" id="ARBA00009129"/>
    </source>
</evidence>
<name>A0A9X2Z228_9MYCO</name>
<dbReference type="RefSeq" id="WP_263996135.1">
    <property type="nucleotide sequence ID" value="NZ_JACKVK010000008.1"/>
</dbReference>
<feature type="compositionally biased region" description="Basic and acidic residues" evidence="2">
    <location>
        <begin position="118"/>
        <end position="136"/>
    </location>
</feature>
<dbReference type="SUPFAM" id="SSF69047">
    <property type="entry name" value="Hypothetical protein YjbJ"/>
    <property type="match status" value="1"/>
</dbReference>
<comment type="caution">
    <text evidence="4">The sequence shown here is derived from an EMBL/GenBank/DDBJ whole genome shotgun (WGS) entry which is preliminary data.</text>
</comment>
<sequence>MADDKAAEARKGLIDSVKGKAKEVVGSLTGNDSLTAEGQLEQTQASARKEANAADAVADAESEQARAQAADAAGRAERQRIAAEADAATAQQAAARERAAEKQAAERAAASETARANQRAEERRQRDAAAADLRADAEVEAAGDDYVDAVAEYQESAADTAAKRTEADRLRARAHDDEGK</sequence>
<reference evidence="4" key="1">
    <citation type="submission" date="2020-07" db="EMBL/GenBank/DDBJ databases">
        <authorList>
            <person name="Pettersson B.M.F."/>
            <person name="Behra P.R.K."/>
            <person name="Ramesh M."/>
            <person name="Das S."/>
            <person name="Dasgupta S."/>
            <person name="Kirsebom L.A."/>
        </authorList>
    </citation>
    <scope>NUCLEOTIDE SEQUENCE</scope>
    <source>
        <strain evidence="4">DSM 44838</strain>
    </source>
</reference>
<dbReference type="EMBL" id="JACKVK010000008">
    <property type="protein sequence ID" value="MCV7421361.1"/>
    <property type="molecule type" value="Genomic_DNA"/>
</dbReference>
<dbReference type="AlphaFoldDB" id="A0A9X2Z228"/>
<feature type="region of interest" description="Disordered" evidence="2">
    <location>
        <begin position="156"/>
        <end position="180"/>
    </location>
</feature>
<comment type="similarity">
    <text evidence="1">Belongs to the UPF0337 (CsbD) family.</text>
</comment>
<protein>
    <submittedName>
        <fullName evidence="4">CsbD family protein</fullName>
    </submittedName>
</protein>
<evidence type="ECO:0000313" key="4">
    <source>
        <dbReference type="EMBL" id="MCV7421361.1"/>
    </source>
</evidence>
<gene>
    <name evidence="4" type="ORF">H7K45_12485</name>
</gene>
<feature type="region of interest" description="Disordered" evidence="2">
    <location>
        <begin position="1"/>
        <end position="20"/>
    </location>
</feature>
<feature type="domain" description="CsbD-like" evidence="3">
    <location>
        <begin position="11"/>
        <end position="55"/>
    </location>
</feature>
<feature type="compositionally biased region" description="Basic and acidic residues" evidence="2">
    <location>
        <begin position="74"/>
        <end position="83"/>
    </location>
</feature>
<proteinExistence type="inferred from homology"/>
<feature type="compositionally biased region" description="Low complexity" evidence="2">
    <location>
        <begin position="106"/>
        <end position="117"/>
    </location>
</feature>
<accession>A0A9X2Z228</accession>
<feature type="compositionally biased region" description="Basic and acidic residues" evidence="2">
    <location>
        <begin position="95"/>
        <end position="105"/>
    </location>
</feature>
<dbReference type="InterPro" id="IPR036629">
    <property type="entry name" value="YjbJ_sf"/>
</dbReference>
<evidence type="ECO:0000256" key="2">
    <source>
        <dbReference type="SAM" id="MobiDB-lite"/>
    </source>
</evidence>
<dbReference type="InterPro" id="IPR008462">
    <property type="entry name" value="CsbD"/>
</dbReference>
<feature type="compositionally biased region" description="Basic and acidic residues" evidence="2">
    <location>
        <begin position="161"/>
        <end position="180"/>
    </location>
</feature>
<dbReference type="Proteomes" id="UP001141629">
    <property type="component" value="Unassembled WGS sequence"/>
</dbReference>
<feature type="region of interest" description="Disordered" evidence="2">
    <location>
        <begin position="28"/>
        <end position="136"/>
    </location>
</feature>
<feature type="compositionally biased region" description="Low complexity" evidence="2">
    <location>
        <begin position="53"/>
        <end position="73"/>
    </location>
</feature>